<dbReference type="Gene3D" id="3.40.50.1240">
    <property type="entry name" value="Phosphoglycerate mutase-like"/>
    <property type="match status" value="1"/>
</dbReference>
<dbReference type="EMBL" id="JQGA01001453">
    <property type="protein sequence ID" value="KGO66066.1"/>
    <property type="molecule type" value="Genomic_DNA"/>
</dbReference>
<dbReference type="GO" id="GO:0016791">
    <property type="term" value="F:phosphatase activity"/>
    <property type="evidence" value="ECO:0007669"/>
    <property type="project" value="TreeGrafter"/>
</dbReference>
<dbReference type="InterPro" id="IPR050645">
    <property type="entry name" value="Histidine_acid_phosphatase"/>
</dbReference>
<sequence>MPHVRRTEYPKVNSSFVLEYVEVIHRHHKRTPYAANTFPVEAYPWYCDNEALFYYGAPLPTHGTNHSANTYWSVYTSSSNPLVPRGFEGTCQFPQITRGGLDDSWQHGHDLYEVYHHLLRFLPEKYDPNLVSFRVTNNVITSQVASMVTSGMFGGGQAQQNLPLHIQPASIDSLEPAYPCLAADRNFSAYGVGSSDPGWTSHLKAASDIIANLDTICGVSPTDSGFHVSFDHYFDNLSARLCHAKPLPCNASNPSLCVTQAMADEVFRLGQYEYSYLYRDAGARTLEYSAGRYGIWIAELAQNLRHAMHATDPANTGDRTNSGMRYRHNIAHDGSVSYILSILQIDKMMWPGMGSELVFELYKRKVDQQYYIRVLWGGQVLKSSNPTLGVLDMLQVEILLAYFDGLDSSYHQHRSKYSILLSHDNPVEGGSWTPFADTRGAYSDLPQAKKDEIENLVVEHDLWHSRKLAAPAVFGNPLPHELAAKPPAYHRLVQTAPDGRKTLYLAVHAKRISKYVFGMEWLSGGDMVWWDNRQSMHRANPYTATMTARDVRRSTIIDDGPLALGVSAAELD</sequence>
<dbReference type="Pfam" id="PF02668">
    <property type="entry name" value="TauD"/>
    <property type="match status" value="1"/>
</dbReference>
<dbReference type="OrthoDB" id="10262962at2759"/>
<keyword evidence="1" id="KW-0560">Oxidoreductase</keyword>
<dbReference type="SUPFAM" id="SSF51197">
    <property type="entry name" value="Clavaminate synthase-like"/>
    <property type="match status" value="1"/>
</dbReference>
<dbReference type="Gene3D" id="3.60.130.10">
    <property type="entry name" value="Clavaminate synthase-like"/>
    <property type="match status" value="1"/>
</dbReference>
<protein>
    <submittedName>
        <fullName evidence="3">Taurine catabolism dioxygenase TauD/TfdA</fullName>
    </submittedName>
</protein>
<evidence type="ECO:0000313" key="3">
    <source>
        <dbReference type="EMBL" id="KGO66066.1"/>
    </source>
</evidence>
<dbReference type="PANTHER" id="PTHR11567">
    <property type="entry name" value="ACID PHOSPHATASE-RELATED"/>
    <property type="match status" value="1"/>
</dbReference>
<dbReference type="Proteomes" id="UP000030104">
    <property type="component" value="Unassembled WGS sequence"/>
</dbReference>
<accession>A0A0A2KGP3</accession>
<name>A0A0A2KGP3_PENIT</name>
<evidence type="ECO:0000259" key="2">
    <source>
        <dbReference type="Pfam" id="PF02668"/>
    </source>
</evidence>
<dbReference type="InterPro" id="IPR003819">
    <property type="entry name" value="TauD/TfdA-like"/>
</dbReference>
<dbReference type="PhylomeDB" id="A0A0A2KGP3"/>
<proteinExistence type="predicted"/>
<dbReference type="AlphaFoldDB" id="A0A0A2KGP3"/>
<dbReference type="HOGENOM" id="CLU_476585_0_0_1"/>
<reference evidence="3 4" key="1">
    <citation type="journal article" date="2015" name="Mol. Plant Microbe Interact.">
        <title>Genome, transcriptome, and functional analyses of Penicillium expansum provide new insights into secondary metabolism and pathogenicity.</title>
        <authorList>
            <person name="Ballester A.R."/>
            <person name="Marcet-Houben M."/>
            <person name="Levin E."/>
            <person name="Sela N."/>
            <person name="Selma-Lazaro C."/>
            <person name="Carmona L."/>
            <person name="Wisniewski M."/>
            <person name="Droby S."/>
            <person name="Gonzalez-Candelas L."/>
            <person name="Gabaldon T."/>
        </authorList>
    </citation>
    <scope>NUCLEOTIDE SEQUENCE [LARGE SCALE GENOMIC DNA]</scope>
    <source>
        <strain evidence="3 4">PHI-1</strain>
    </source>
</reference>
<dbReference type="STRING" id="40296.A0A0A2KGP3"/>
<dbReference type="InterPro" id="IPR042098">
    <property type="entry name" value="TauD-like_sf"/>
</dbReference>
<evidence type="ECO:0000256" key="1">
    <source>
        <dbReference type="ARBA" id="ARBA00023002"/>
    </source>
</evidence>
<comment type="caution">
    <text evidence="3">The sequence shown here is derived from an EMBL/GenBank/DDBJ whole genome shotgun (WGS) entry which is preliminary data.</text>
</comment>
<keyword evidence="3" id="KW-0223">Dioxygenase</keyword>
<dbReference type="OMA" id="RHNIAHD"/>
<evidence type="ECO:0000313" key="4">
    <source>
        <dbReference type="Proteomes" id="UP000030104"/>
    </source>
</evidence>
<organism evidence="3 4">
    <name type="scientific">Penicillium italicum</name>
    <name type="common">Blue mold</name>
    <dbReference type="NCBI Taxonomy" id="40296"/>
    <lineage>
        <taxon>Eukaryota</taxon>
        <taxon>Fungi</taxon>
        <taxon>Dikarya</taxon>
        <taxon>Ascomycota</taxon>
        <taxon>Pezizomycotina</taxon>
        <taxon>Eurotiomycetes</taxon>
        <taxon>Eurotiomycetidae</taxon>
        <taxon>Eurotiales</taxon>
        <taxon>Aspergillaceae</taxon>
        <taxon>Penicillium</taxon>
    </lineage>
</organism>
<dbReference type="InterPro" id="IPR029033">
    <property type="entry name" value="His_PPase_superfam"/>
</dbReference>
<dbReference type="GO" id="GO:0051213">
    <property type="term" value="F:dioxygenase activity"/>
    <property type="evidence" value="ECO:0007669"/>
    <property type="project" value="UniProtKB-KW"/>
</dbReference>
<keyword evidence="4" id="KW-1185">Reference proteome</keyword>
<gene>
    <name evidence="3" type="ORF">PITC_056000</name>
</gene>
<feature type="domain" description="TauD/TfdA-like" evidence="2">
    <location>
        <begin position="407"/>
        <end position="512"/>
    </location>
</feature>
<dbReference type="SUPFAM" id="SSF53254">
    <property type="entry name" value="Phosphoglycerate mutase-like"/>
    <property type="match status" value="1"/>
</dbReference>
<dbReference type="PANTHER" id="PTHR11567:SF195">
    <property type="entry name" value="ACID PHOSPHATASE, PUTATIVE (AFU_ORTHOLOGUE AFUA_3G14570)-RELATED"/>
    <property type="match status" value="1"/>
</dbReference>